<dbReference type="InterPro" id="IPR020843">
    <property type="entry name" value="ER"/>
</dbReference>
<dbReference type="Gene3D" id="3.10.129.110">
    <property type="entry name" value="Polyketide synthase dehydratase"/>
    <property type="match status" value="3"/>
</dbReference>
<reference evidence="13 14" key="1">
    <citation type="submission" date="2020-08" db="EMBL/GenBank/DDBJ databases">
        <title>Sequencing the genomes of 1000 actinobacteria strains.</title>
        <authorList>
            <person name="Klenk H.-P."/>
        </authorList>
    </citation>
    <scope>NUCLEOTIDE SEQUENCE [LARGE SCALE GENOMIC DNA]</scope>
    <source>
        <strain evidence="13 14">DSM 43149</strain>
    </source>
</reference>
<dbReference type="CDD" id="cd08952">
    <property type="entry name" value="KR_1_SDR_x"/>
    <property type="match status" value="1"/>
</dbReference>
<dbReference type="SUPFAM" id="SSF51735">
    <property type="entry name" value="NAD(P)-binding Rossmann-fold domains"/>
    <property type="match status" value="7"/>
</dbReference>
<dbReference type="PROSITE" id="PS52004">
    <property type="entry name" value="KS3_2"/>
    <property type="match status" value="3"/>
</dbReference>
<dbReference type="InterPro" id="IPR016036">
    <property type="entry name" value="Malonyl_transacylase_ACP-bd"/>
</dbReference>
<dbReference type="SMART" id="SM01294">
    <property type="entry name" value="PKS_PP_betabranch"/>
    <property type="match status" value="3"/>
</dbReference>
<dbReference type="InterPro" id="IPR032821">
    <property type="entry name" value="PKS_assoc"/>
</dbReference>
<dbReference type="CDD" id="cd05195">
    <property type="entry name" value="enoyl_red"/>
    <property type="match status" value="1"/>
</dbReference>
<dbReference type="InterPro" id="IPR036291">
    <property type="entry name" value="NAD(P)-bd_dom_sf"/>
</dbReference>
<evidence type="ECO:0000259" key="12">
    <source>
        <dbReference type="PROSITE" id="PS52019"/>
    </source>
</evidence>
<gene>
    <name evidence="13" type="ORF">BJ971_002001</name>
</gene>
<dbReference type="PANTHER" id="PTHR43775">
    <property type="entry name" value="FATTY ACID SYNTHASE"/>
    <property type="match status" value="1"/>
</dbReference>
<dbReference type="SMART" id="SM00825">
    <property type="entry name" value="PKS_KS"/>
    <property type="match status" value="3"/>
</dbReference>
<evidence type="ECO:0000259" key="11">
    <source>
        <dbReference type="PROSITE" id="PS52004"/>
    </source>
</evidence>
<feature type="domain" description="Carrier" evidence="10">
    <location>
        <begin position="3283"/>
        <end position="3358"/>
    </location>
</feature>
<dbReference type="InterPro" id="IPR014031">
    <property type="entry name" value="Ketoacyl_synth_C"/>
</dbReference>
<name>A0A7W7HVB7_9ACTN</name>
<feature type="domain" description="Ketosynthase family 3 (KS3)" evidence="11">
    <location>
        <begin position="3376"/>
        <end position="3801"/>
    </location>
</feature>
<dbReference type="InterPro" id="IPR015083">
    <property type="entry name" value="NorB/c/GfsB-D-like_docking"/>
</dbReference>
<dbReference type="InterPro" id="IPR006162">
    <property type="entry name" value="Ppantetheine_attach_site"/>
</dbReference>
<dbReference type="Pfam" id="PF00698">
    <property type="entry name" value="Acyl_transf_1"/>
    <property type="match status" value="3"/>
</dbReference>
<dbReference type="PROSITE" id="PS00606">
    <property type="entry name" value="KS3_1"/>
    <property type="match status" value="3"/>
</dbReference>
<comment type="cofactor">
    <cofactor evidence="1">
        <name>pantetheine 4'-phosphate</name>
        <dbReference type="ChEBI" id="CHEBI:47942"/>
    </cofactor>
</comment>
<dbReference type="Gene3D" id="3.30.70.3290">
    <property type="match status" value="3"/>
</dbReference>
<feature type="region of interest" description="C-terminal hotdog fold" evidence="9">
    <location>
        <begin position="2414"/>
        <end position="2549"/>
    </location>
</feature>
<dbReference type="GO" id="GO:0004315">
    <property type="term" value="F:3-oxoacyl-[acyl-carrier-protein] synthase activity"/>
    <property type="evidence" value="ECO:0007669"/>
    <property type="project" value="InterPro"/>
</dbReference>
<dbReference type="InterPro" id="IPR036299">
    <property type="entry name" value="Polyketide_synth_docking_sf"/>
</dbReference>
<dbReference type="SUPFAM" id="SSF52151">
    <property type="entry name" value="FabD/lysophospholipase-like"/>
    <property type="match status" value="3"/>
</dbReference>
<dbReference type="GO" id="GO:0006633">
    <property type="term" value="P:fatty acid biosynthetic process"/>
    <property type="evidence" value="ECO:0007669"/>
    <property type="project" value="InterPro"/>
</dbReference>
<dbReference type="FunFam" id="1.10.1200.10:FF:000007">
    <property type="entry name" value="Probable polyketide synthase pks17"/>
    <property type="match status" value="3"/>
</dbReference>
<keyword evidence="5 13" id="KW-0808">Transferase</keyword>
<dbReference type="EMBL" id="JACHNH010000001">
    <property type="protein sequence ID" value="MBB4761445.1"/>
    <property type="molecule type" value="Genomic_DNA"/>
</dbReference>
<keyword evidence="4" id="KW-0597">Phosphoprotein</keyword>
<dbReference type="InterPro" id="IPR001227">
    <property type="entry name" value="Ac_transferase_dom_sf"/>
</dbReference>
<comment type="caution">
    <text evidence="13">The sequence shown here is derived from an EMBL/GenBank/DDBJ whole genome shotgun (WGS) entry which is preliminary data.</text>
</comment>
<evidence type="ECO:0000256" key="8">
    <source>
        <dbReference type="ARBA" id="ARBA00023315"/>
    </source>
</evidence>
<dbReference type="Gene3D" id="1.10.1200.10">
    <property type="entry name" value="ACP-like"/>
    <property type="match status" value="3"/>
</dbReference>
<dbReference type="SMART" id="SM00822">
    <property type="entry name" value="PKS_KR"/>
    <property type="match status" value="3"/>
</dbReference>
<dbReference type="Pfam" id="PF08240">
    <property type="entry name" value="ADH_N"/>
    <property type="match status" value="1"/>
</dbReference>
<dbReference type="Gene3D" id="3.40.47.10">
    <property type="match status" value="3"/>
</dbReference>
<dbReference type="Gene3D" id="3.40.50.720">
    <property type="entry name" value="NAD(P)-binding Rossmann-like Domain"/>
    <property type="match status" value="5"/>
</dbReference>
<dbReference type="InterPro" id="IPR050091">
    <property type="entry name" value="PKS_NRPS_Biosynth_Enz"/>
</dbReference>
<evidence type="ECO:0000256" key="1">
    <source>
        <dbReference type="ARBA" id="ARBA00001957"/>
    </source>
</evidence>
<dbReference type="InterPro" id="IPR009081">
    <property type="entry name" value="PP-bd_ACP"/>
</dbReference>
<dbReference type="Pfam" id="PF16197">
    <property type="entry name" value="KAsynt_C_assoc"/>
    <property type="match status" value="3"/>
</dbReference>
<dbReference type="InterPro" id="IPR049552">
    <property type="entry name" value="PKS_DH_N"/>
</dbReference>
<dbReference type="Proteomes" id="UP000578112">
    <property type="component" value="Unassembled WGS sequence"/>
</dbReference>
<feature type="domain" description="Ketosynthase family 3 (KS3)" evidence="11">
    <location>
        <begin position="1410"/>
        <end position="1833"/>
    </location>
</feature>
<keyword evidence="3" id="KW-0596">Phosphopantetheine</keyword>
<dbReference type="InterPro" id="IPR020807">
    <property type="entry name" value="PKS_DH"/>
</dbReference>
<dbReference type="InterPro" id="IPR020841">
    <property type="entry name" value="PKS_Beta-ketoAc_synthase_dom"/>
</dbReference>
<evidence type="ECO:0000256" key="7">
    <source>
        <dbReference type="ARBA" id="ARBA00023268"/>
    </source>
</evidence>
<feature type="domain" description="Carrier" evidence="10">
    <location>
        <begin position="1318"/>
        <end position="1393"/>
    </location>
</feature>
<dbReference type="PROSITE" id="PS52019">
    <property type="entry name" value="PKS_MFAS_DH"/>
    <property type="match status" value="1"/>
</dbReference>
<dbReference type="InterPro" id="IPR049900">
    <property type="entry name" value="PKS_mFAS_DH"/>
</dbReference>
<dbReference type="InterPro" id="IPR013968">
    <property type="entry name" value="PKS_KR"/>
</dbReference>
<evidence type="ECO:0000256" key="4">
    <source>
        <dbReference type="ARBA" id="ARBA00022553"/>
    </source>
</evidence>
<keyword evidence="6" id="KW-0045">Antibiotic biosynthesis</keyword>
<feature type="domain" description="Ketosynthase family 3 (KS3)" evidence="11">
    <location>
        <begin position="33"/>
        <end position="458"/>
    </location>
</feature>
<dbReference type="SMART" id="SM00827">
    <property type="entry name" value="PKS_AT"/>
    <property type="match status" value="3"/>
</dbReference>
<dbReference type="InterPro" id="IPR057326">
    <property type="entry name" value="KR_dom"/>
</dbReference>
<accession>A0A7W7HVB7</accession>
<dbReference type="InterPro" id="IPR013154">
    <property type="entry name" value="ADH-like_N"/>
</dbReference>
<dbReference type="PROSITE" id="PS50075">
    <property type="entry name" value="CARRIER"/>
    <property type="match status" value="3"/>
</dbReference>
<dbReference type="SUPFAM" id="SSF47336">
    <property type="entry name" value="ACP-like"/>
    <property type="match status" value="3"/>
</dbReference>
<evidence type="ECO:0000259" key="10">
    <source>
        <dbReference type="PROSITE" id="PS50075"/>
    </source>
</evidence>
<dbReference type="PANTHER" id="PTHR43775:SF51">
    <property type="entry name" value="INACTIVE PHENOLPHTHIOCEROL SYNTHESIS POLYKETIDE SYNTHASE TYPE I PKS1-RELATED"/>
    <property type="match status" value="1"/>
</dbReference>
<dbReference type="SMART" id="SM00829">
    <property type="entry name" value="PKS_ER"/>
    <property type="match status" value="1"/>
</dbReference>
<evidence type="ECO:0000256" key="2">
    <source>
        <dbReference type="ARBA" id="ARBA00004792"/>
    </source>
</evidence>
<evidence type="ECO:0000256" key="6">
    <source>
        <dbReference type="ARBA" id="ARBA00023194"/>
    </source>
</evidence>
<dbReference type="InterPro" id="IPR036736">
    <property type="entry name" value="ACP-like_sf"/>
</dbReference>
<feature type="domain" description="Carrier" evidence="10">
    <location>
        <begin position="4860"/>
        <end position="4935"/>
    </location>
</feature>
<keyword evidence="14" id="KW-1185">Reference proteome</keyword>
<dbReference type="SUPFAM" id="SSF53901">
    <property type="entry name" value="Thiolase-like"/>
    <property type="match status" value="3"/>
</dbReference>
<dbReference type="SMART" id="SM00823">
    <property type="entry name" value="PKS_PP"/>
    <property type="match status" value="3"/>
</dbReference>
<dbReference type="SUPFAM" id="SSF101173">
    <property type="entry name" value="Docking domain B of the erythromycin polyketide synthase (DEBS)"/>
    <property type="match status" value="1"/>
</dbReference>
<evidence type="ECO:0000256" key="9">
    <source>
        <dbReference type="PROSITE-ProRule" id="PRU01363"/>
    </source>
</evidence>
<sequence>MSNEDKLREYLKRAVADLQDSREQLREATERNREPIAIVAAGCRFPGGVRTPEDLWDLIDSGVDAVSGFPRNRGWDLGSLYHPDPAHPGTTYATEGGFLHEADRFDPAVFGISPREALAMDPQQRLLLEVAWETLERGGLDPTSLAGSATGVFVGTGHGGYDTTGGHGHEEAGGHLLTGNAVSVSSGRISYVLGLEGPAISVDTACSSSLVALHLAVRSLRSGESDLALAGGATVMSTPQMFLEFSRQQGLAPDGRCKPFAAAADGTGWAEGVGLLLVERLGDARRNGHPVLAVIRGTAVNSDGASNGLTAPNGPSQQRVIRAALADAGLRPADIEAVEAHGTGTRLGDPIEATALLATYGQQRPDRPVLIGSLKSNIGHTQAAAGVAGVIKMVLAMQRGRLPATLHTDAPTPHVDWTAGDARLLTRPAPWPATDRPRRAAVSSFGVSGTNAHVVIESAEAPDPAEPSADTGLPWLLSARTEAALRAQAARLTGHADGGDDVAYSLATTRALMEHRAVVTGDRRAALTALAAGGGGVGAAAERTTAFLFAGQGSQRAGMGRDLRARFPAFRRAFDEAAALLGDVDWDDLDRTGNAQPALFAFEVALYRLLESWGIRPALVGGHSIGEIAAAHVAGVLSLADAAKLVAARGRLMQALPAGGAMIAVRAAPESLDLPDDVSIAAVNGPESVVLSGPEAAVIAIASRFGRTRRLAVSHAFHSALMEPILADFAAVVGELTFSPPALPVVSSVTGAPAGPEFGTPEYWVRQVRQPVLFRDAVRAAEDLGATAFAEVGPAGTLVSMIAESAAGSPAVAALQRRDRDDEVTALFDGVGALHVAGVRMDWTAILGRHRTVDLPTYAFQEEPFWLGPPRDAPAGDILTYDIGWTPVAIAATAGGRWLVVRHEDGGLADDLAARGIEVVAVNHGEDLAARISAAGPLDGVLSLLAAEGDPEALWHTAELLQGLDALDVHAPLWCVTRGAVSTSRTDPVTDPTQAQIWGLGRVAALELPQRWGGLVDLPATPDARALDALAGLLGGGEDQVAVRAEGVLGRRLHRTAPRPAGDWTAPATVLVTGGTGALGAHVARWLLGAGARRLILAGRRGPDAPGAAELAAELGDRVSVVACDVADRDALAALLDGLDLDGVVHAAGVLDDGLLTSLTPARLDVVLRAKARAAENLSELTGDLSMFVTFSSIAGTVGNHGQAGYAAANAALDALAERRRAAGRPATSVAWGPWAAGMASRDAAGAAARRAGLRPLDPRQALAALENALAADRTTLTVADIDWPAYGTTMTAARPSPLLADLWAPAPRRADTAGPDRDLLALVREQVAAVLGHGTPDGVDAGRAFRDLGFDSLTAVELRNRLAAATGLRLPATLLFDHPTASAVAAYLRAGTTGDAGANPVTAMPAASDEPIAIVSMACRFPGGVSSPEEFWDLLECGTDGVGGFPDDRGWDLDRLYDPDPDHPGTTYCTEGGFLTDVAGFDHGFFGISPREALAMDPQQRLLLETSWELFERAGIDPESVRGSATGVFAGVNSNDYQSIMAGSAGEVAGHLLTGNAMSVLSGRVAYTFGLEGPAVSVDTACSSSLVALHLAVNSLRTGECDLALAGGVTVMSTPYAFIEFSRQRGLAPDGRCKPFAAAADGTGWAEGIGLVLVERLSDARRNGHEILALVRGTAVNQDGASNGLTAPNGPAQQRVIRRALANAGLNAQDVDAVEAHGTGTRLGDPIEAQALLAAYGRGRPEPLRLGAVKSNIGHTQAAAGVAGVLKMVLAMRHGLLPRTLHLDRPTPHVDWGDGIALLAEATPWPTGARTRRAGVSSFGISGTNAHVILEEAPAAHAPATPRESGPVALMLSARSAEGVRAQALRLAAHLRDGGDNPRDVAYSLLTARAALPYRGSVVATGRDDLIAALETMTGAAYARTDTRPVFVFPGQGSQWAGMALDLLDSSPVFAARLGDCAGALRPHCDWDLVDVLRRGEFDRVDVVQPALWAVMVSLAELWRSHGVEPAAVVGHSQGEIAAACVAGALSLDDAARIVALRSRALTALAGRGGMASVGLPVAEVRERIAPLQDRLSVAAVNGPHSTVVAGVPGALDELIAACAADGVRARRIDVDYASHSADVELIEAEVLDVLAPITPRGADVPFWSTVTGEPADTAGLDAAYWYRNLRRTVEFERTTRALLDAGHRLFLEISAHPVVTPGLRETIEDSGAAAAALVTLRRDEGGLTRFRAALAEARDHGCLVEAGTLFPGAARVALPTYAFEHQRFWPRVTEPAGRDALNHPMLGSAVRLARADGLVVTANWSLRTHPWLADHAVAGTVVVPGTALLEAVIRVGDEVGCGRVDELTLHAPVLVPPRGEVRIQIAVDAPDGAGLRAVTLHSSTGDGWTAHATGSLAPTGPAPAAGARTEWPPAGAEALDVSDLYDRLAAAGYGYGPAFRGVRAAWRLGGDILADVALPDPDAGAFGLHPALLDAALHPATLGPLSTERGAGMPFSWTGVALHATGATALRVRITGTGPDTVAVTLADTAGNPVATIDALAVRPVGATTARAIEREALFEVAWTPVPPAGTAAGDYTLVRGTDPVGVLADLQAGHDRLVVVTEGGAGDAVTDLDAAAVWGLVRSAQSENPDRITIADLDGSPASLAALPGLIATGEPQLVVRRGEGFVPRLERVGARLTIDDPARPWRLDIPAKGTVDNLAIVPAPDTAEPLGPGEVRIAVRAAGLNFRDVLNVLGMYPGGARFLGSEAAGVVLEVAGDVTGLAPGDRVTGMITGGIGTHAVADHRLLTTFPAHWTFAQAAAVPVVFLTAYYALHDLAGLSVGERILVHAATGGVGMAATQIARHLGADVYGTASEPKQHLLRADGFADDHIADSRTPDFGQVFADGFDVVLNSLAGEFVDASLRLLSDGGRFIEMGKTDVRDAAEIRAGRGVAYRAFDLVEAGPARIGEMLTELVALFESGVLHHLPLTAWDVEHATDAFRFMAQARHTGKIVLTIPRPWDPAGTVLITGGTGELGGLLARHLVAEHGVRHLLLAGRRGLDTPGARALSDELTAAGARVTVAVADVSERDDVAALLSLVDAAHPLTAVVHAAGLLDDGTVDALTGERIRAVLRPKADAARHLDELTRGHDLAELVLFSSAAGVLGSPGQGNYAAANAFLDGLAQRRRAAGLPGVSLAWGLWAQASGMTRHLGDADRSRSRQGGGGLALSTADGLALFDAALSARRALLVPVRLDTAGLRGRSRAELPPMLRGLFGAVTRRRAETGGGTDLRQRLAGLPAADRRETLLDLVISYAAAVLGHAGGAAVDAGQAFRDLGFDSLTAVELRNRLSTATGLRLSATLVFDHPTPQALATHLLAELTDGVAAAPARTSAATGDDEPIAIVAMACRLPGGVRSPEELWAMLDAGRDGVGDFPADRGWDLAGLYDAVPDGPGSSRTREGGFLDAVADFDAGFFGISPREALAMDPQQRILLETAWELFERGGIDPHAVRGRPVGVFAGVSSSDYLSRVPDVPEELAPYINNGNAMSVVSGRVAYAFGLEGPAVTVDTACSSSLVALHLAVNALRAGECELAIAGGVTVMTSPRIVVDFARQRGLAMNGRCKPFAAAADGAGFSEGAGLLLVERLSDAQANGHRVLALVRGSAVNSDGASNGLSAPNGPSQQRVILAALAAAGLSAQDVDAVEAHGTGTRLGDPIEAQALLATYGRDRDADRPLRLGSVKSNIGHTQAAAGVAGIMRMVLALRHGVLPRSLHVDAPTPHVEWTPAVSLLDEATPWPAGERTRRAGVSSFGISGTNAHVILEEAPTAPAGSPATAATGPVPWLLSARSAPALRGQAEALLGVTGEPADIARSLVETRSLHERRLVVVGENPAEALRAYLADAPGPRVVTGSASGRERRVVLVFPGQGAQWAGMGRDLLGDPVFAGRLHECAEALAPYTDWSLTEALGDSDLLERVDVVQPALWAVMVSLAAVWQAHGVRPAAVLGHSQGEIAAACVSGALSLADGARVVALRSRAIAGALSGLGGMASIAAPRADVDARLAGFGGRLSVAAVNGPGTVAVSGDPDALDELVAACVADGLRARRIPVDYASHSAHVERIRDLLLVELKDLAPRAGDIAFLSTVTADWADTTGLDAGYWYENLRRTVRLEESLAALIEQGHDVFVECSPHPVLTGSIEDTAAAAGADAVVIGTLRRDDGGRERLLVSLAEAHVRGVAVDWTPAVAGGRIVGLPTYAFQRERYWLEPAARRDPSGLDSVVHLAGGAGTVLTGRIGVAAQPWLAAHRLGDRVVVPGTAYLEWAVRAGDEAGLPVVAELDELAPMVLDTDLDLQVVVAADGGFTVHARPDAGHPWTRHATGRLAADPAPVTADGAPVAVSVPAAGGFRLHPDLLQGALAADGLPTAWRGVTVHATGATRLTVRTARNGDGTIAVVAVDAAGAPVVTAAAVTVTPADRIVLGAGGAAPIYHVEWEPLTLAGEPAGTIRRITAGGDPVAAAHAATGEALDAVREWLAADRDGKLVIVSDQAGVHGLIRSAQSEHPGRFQLIDADPADDLVAAATASDEPQIRLRGGRALLPRLDRAPTPSGTADWGSGTVLITGGTGTLGALVAEHLVTRHGIPRLVLTGRRGPDAPGATGLRDRLESLGAEVTLAACDAADRDRLAEVLAGIEDLTAVVHAAGILDDALIETLTPARLDAVLRPKADAAFHLHELTRDRDLKQFVLFSSFAGVAGAMAQAGYSAANAVLDDLAERRRVDGLPGTSLAWGFWEQRSGLTGDLDAADLSRMTRAGLLPIPTGRGLAMLDAAVASGEALLVPVLLRPSGDVPPLLSRLVRVTRPAAADARAAGADSLADRLDALSPAEQEKTLLRLVAGHVATVLGHAAADAVEAERGFLDLGMSSVTAVELRNRLNADTGLRLPTTLIFDHPTPIGLARQLRAQLRPGSGEPVFTELAGLESAVGRAELDAAGRAQLVARLKALQWKLDGLNTPEADDDLDVSTDDEMFDLIDRELGRA</sequence>
<keyword evidence="7" id="KW-0511">Multifunctional enzyme</keyword>
<dbReference type="GO" id="GO:0016491">
    <property type="term" value="F:oxidoreductase activity"/>
    <property type="evidence" value="ECO:0007669"/>
    <property type="project" value="InterPro"/>
</dbReference>
<evidence type="ECO:0000256" key="5">
    <source>
        <dbReference type="ARBA" id="ARBA00022679"/>
    </source>
</evidence>
<dbReference type="InterPro" id="IPR014030">
    <property type="entry name" value="Ketoacyl_synth_N"/>
</dbReference>
<dbReference type="Pfam" id="PF21089">
    <property type="entry name" value="PKS_DH_N"/>
    <property type="match status" value="2"/>
</dbReference>
<dbReference type="FunFam" id="3.40.366.10:FF:000002">
    <property type="entry name" value="Probable polyketide synthase 2"/>
    <property type="match status" value="2"/>
</dbReference>
<dbReference type="CDD" id="cd08956">
    <property type="entry name" value="KR_3_FAS_SDR_x"/>
    <property type="match status" value="2"/>
</dbReference>
<dbReference type="SMART" id="SM00826">
    <property type="entry name" value="PKS_DH"/>
    <property type="match status" value="2"/>
</dbReference>
<evidence type="ECO:0000256" key="3">
    <source>
        <dbReference type="ARBA" id="ARBA00022450"/>
    </source>
</evidence>
<dbReference type="GO" id="GO:0033068">
    <property type="term" value="P:macrolide biosynthetic process"/>
    <property type="evidence" value="ECO:0007669"/>
    <property type="project" value="UniProtKB-ARBA"/>
</dbReference>
<dbReference type="InterPro" id="IPR016035">
    <property type="entry name" value="Acyl_Trfase/lysoPLipase"/>
</dbReference>
<dbReference type="Pfam" id="PF08990">
    <property type="entry name" value="Docking"/>
    <property type="match status" value="1"/>
</dbReference>
<dbReference type="GO" id="GO:0031177">
    <property type="term" value="F:phosphopantetheine binding"/>
    <property type="evidence" value="ECO:0007669"/>
    <property type="project" value="InterPro"/>
</dbReference>
<feature type="active site" description="Proton acceptor; for dehydratase activity" evidence="9">
    <location>
        <position position="2313"/>
    </location>
</feature>
<dbReference type="RefSeq" id="WP_184991852.1">
    <property type="nucleotide sequence ID" value="NZ_JACHNH010000001.1"/>
</dbReference>
<dbReference type="Pfam" id="PF08659">
    <property type="entry name" value="KR"/>
    <property type="match status" value="3"/>
</dbReference>
<organism evidence="13 14">
    <name type="scientific">Actinoplanes digitatis</name>
    <dbReference type="NCBI Taxonomy" id="1868"/>
    <lineage>
        <taxon>Bacteria</taxon>
        <taxon>Bacillati</taxon>
        <taxon>Actinomycetota</taxon>
        <taxon>Actinomycetes</taxon>
        <taxon>Micromonosporales</taxon>
        <taxon>Micromonosporaceae</taxon>
        <taxon>Actinoplanes</taxon>
    </lineage>
</organism>
<keyword evidence="8" id="KW-0012">Acyltransferase</keyword>
<dbReference type="InterPro" id="IPR011032">
    <property type="entry name" value="GroES-like_sf"/>
</dbReference>
<evidence type="ECO:0000313" key="14">
    <source>
        <dbReference type="Proteomes" id="UP000578112"/>
    </source>
</evidence>
<dbReference type="InterPro" id="IPR020806">
    <property type="entry name" value="PKS_PP-bd"/>
</dbReference>
<dbReference type="FunFam" id="3.40.47.10:FF:000019">
    <property type="entry name" value="Polyketide synthase type I"/>
    <property type="match status" value="3"/>
</dbReference>
<dbReference type="Pfam" id="PF00109">
    <property type="entry name" value="ketoacyl-synt"/>
    <property type="match status" value="3"/>
</dbReference>
<dbReference type="InterPro" id="IPR042104">
    <property type="entry name" value="PKS_dehydratase_sf"/>
</dbReference>
<dbReference type="CDD" id="cd00833">
    <property type="entry name" value="PKS"/>
    <property type="match status" value="3"/>
</dbReference>
<dbReference type="SUPFAM" id="SSF55048">
    <property type="entry name" value="Probable ACP-binding domain of malonyl-CoA ACP transacylase"/>
    <property type="match status" value="3"/>
</dbReference>
<feature type="domain" description="PKS/mFAS DH" evidence="12">
    <location>
        <begin position="2281"/>
        <end position="2549"/>
    </location>
</feature>
<dbReference type="Pfam" id="PF14765">
    <property type="entry name" value="PS-DH"/>
    <property type="match status" value="1"/>
</dbReference>
<dbReference type="Gene3D" id="3.40.366.10">
    <property type="entry name" value="Malonyl-Coenzyme A Acyl Carrier Protein, domain 2"/>
    <property type="match status" value="3"/>
</dbReference>
<dbReference type="Pfam" id="PF02801">
    <property type="entry name" value="Ketoacyl-synt_C"/>
    <property type="match status" value="3"/>
</dbReference>
<dbReference type="Pfam" id="PF00550">
    <property type="entry name" value="PP-binding"/>
    <property type="match status" value="3"/>
</dbReference>
<protein>
    <submittedName>
        <fullName evidence="13">Acyl transferase domain-containing protein/D-arabinose 1-dehydrogenase-like Zn-dependent alcohol dehydrogenase/acyl carrier protein</fullName>
    </submittedName>
</protein>
<dbReference type="InterPro" id="IPR014043">
    <property type="entry name" value="Acyl_transferase_dom"/>
</dbReference>
<evidence type="ECO:0000313" key="13">
    <source>
        <dbReference type="EMBL" id="MBB4761445.1"/>
    </source>
</evidence>
<feature type="region of interest" description="N-terminal hotdog fold" evidence="9">
    <location>
        <begin position="2281"/>
        <end position="2401"/>
    </location>
</feature>
<comment type="pathway">
    <text evidence="2">Antibiotic biosynthesis.</text>
</comment>
<dbReference type="Pfam" id="PF13602">
    <property type="entry name" value="ADH_zinc_N_2"/>
    <property type="match status" value="1"/>
</dbReference>
<dbReference type="PROSITE" id="PS00012">
    <property type="entry name" value="PHOSPHOPANTETHEINE"/>
    <property type="match status" value="3"/>
</dbReference>
<dbReference type="Gene3D" id="3.90.180.10">
    <property type="entry name" value="Medium-chain alcohol dehydrogenases, catalytic domain"/>
    <property type="match status" value="1"/>
</dbReference>
<dbReference type="GO" id="GO:0004312">
    <property type="term" value="F:fatty acid synthase activity"/>
    <property type="evidence" value="ECO:0007669"/>
    <property type="project" value="TreeGrafter"/>
</dbReference>
<dbReference type="InterPro" id="IPR016039">
    <property type="entry name" value="Thiolase-like"/>
</dbReference>
<dbReference type="InterPro" id="IPR018201">
    <property type="entry name" value="Ketoacyl_synth_AS"/>
</dbReference>
<feature type="active site" description="Proton donor; for dehydratase activity" evidence="9">
    <location>
        <position position="2472"/>
    </location>
</feature>
<dbReference type="InterPro" id="IPR049551">
    <property type="entry name" value="PKS_DH_C"/>
</dbReference>
<dbReference type="SUPFAM" id="SSF50129">
    <property type="entry name" value="GroES-like"/>
    <property type="match status" value="1"/>
</dbReference>
<proteinExistence type="predicted"/>